<dbReference type="EMBL" id="CP047593">
    <property type="protein sequence ID" value="QHI68792.1"/>
    <property type="molecule type" value="Genomic_DNA"/>
</dbReference>
<reference evidence="1 2" key="1">
    <citation type="submission" date="2020-01" db="EMBL/GenBank/DDBJ databases">
        <title>Ponticoccus aerotolerans gen. nov., sp. nov., an anaerobic bacterium and proposal of Ponticoccusceae fam. nov., Ponticoccusles ord. nov. and Ponticoccuse classis nov. in the phylum Kiritimatiellaeota.</title>
        <authorList>
            <person name="Zhou L.Y."/>
            <person name="Du Z.J."/>
        </authorList>
    </citation>
    <scope>NUCLEOTIDE SEQUENCE [LARGE SCALE GENOMIC DNA]</scope>
    <source>
        <strain evidence="1 2">S-5007</strain>
    </source>
</reference>
<name>A0A6P1M439_9BACT</name>
<evidence type="ECO:0000313" key="1">
    <source>
        <dbReference type="EMBL" id="QHI68792.1"/>
    </source>
</evidence>
<organism evidence="1 2">
    <name type="scientific">Tichowtungia aerotolerans</name>
    <dbReference type="NCBI Taxonomy" id="2697043"/>
    <lineage>
        <taxon>Bacteria</taxon>
        <taxon>Pseudomonadati</taxon>
        <taxon>Kiritimatiellota</taxon>
        <taxon>Tichowtungiia</taxon>
        <taxon>Tichowtungiales</taxon>
        <taxon>Tichowtungiaceae</taxon>
        <taxon>Tichowtungia</taxon>
    </lineage>
</organism>
<sequence>MSPRMAENRAQAEAFRRMQGNTLELIQVYAEDFRRIIAEYEATHHGRTPTADDLIWLESERLGHDITTD</sequence>
<accession>A0A6P1M439</accession>
<proteinExistence type="predicted"/>
<gene>
    <name evidence="1" type="ORF">GT409_04785</name>
</gene>
<evidence type="ECO:0000313" key="2">
    <source>
        <dbReference type="Proteomes" id="UP000464954"/>
    </source>
</evidence>
<dbReference type="AlphaFoldDB" id="A0A6P1M439"/>
<protein>
    <submittedName>
        <fullName evidence="1">Uncharacterized protein</fullName>
    </submittedName>
</protein>
<dbReference type="KEGG" id="taer:GT409_04785"/>
<keyword evidence="2" id="KW-1185">Reference proteome</keyword>
<dbReference type="RefSeq" id="WP_160627450.1">
    <property type="nucleotide sequence ID" value="NZ_CP047593.1"/>
</dbReference>
<dbReference type="Proteomes" id="UP000464954">
    <property type="component" value="Chromosome"/>
</dbReference>